<dbReference type="InterPro" id="IPR020472">
    <property type="entry name" value="WD40_PAC1"/>
</dbReference>
<comment type="caution">
    <text evidence="4">The sequence shown here is derived from an EMBL/GenBank/DDBJ whole genome shotgun (WGS) entry which is preliminary data.</text>
</comment>
<dbReference type="Gene3D" id="2.130.10.10">
    <property type="entry name" value="YVTN repeat-like/Quinoprotein amine dehydrogenase"/>
    <property type="match status" value="3"/>
</dbReference>
<dbReference type="Pfam" id="PF00400">
    <property type="entry name" value="WD40"/>
    <property type="match status" value="5"/>
</dbReference>
<feature type="repeat" description="WD" evidence="3">
    <location>
        <begin position="213"/>
        <end position="264"/>
    </location>
</feature>
<evidence type="ECO:0000256" key="3">
    <source>
        <dbReference type="PROSITE-ProRule" id="PRU00221"/>
    </source>
</evidence>
<keyword evidence="5" id="KW-1185">Reference proteome</keyword>
<feature type="repeat" description="WD" evidence="3">
    <location>
        <begin position="170"/>
        <end position="212"/>
    </location>
</feature>
<dbReference type="InterPro" id="IPR036322">
    <property type="entry name" value="WD40_repeat_dom_sf"/>
</dbReference>
<dbReference type="SMART" id="SM00320">
    <property type="entry name" value="WD40"/>
    <property type="match status" value="5"/>
</dbReference>
<dbReference type="InterPro" id="IPR015943">
    <property type="entry name" value="WD40/YVTN_repeat-like_dom_sf"/>
</dbReference>
<dbReference type="CDD" id="cd00200">
    <property type="entry name" value="WD40"/>
    <property type="match status" value="1"/>
</dbReference>
<dbReference type="PANTHER" id="PTHR22847:SF637">
    <property type="entry name" value="WD REPEAT DOMAIN 5B"/>
    <property type="match status" value="1"/>
</dbReference>
<reference evidence="4 5" key="1">
    <citation type="journal article" date="2013" name="Curr. Biol.">
        <title>The Genome of the Foraminiferan Reticulomyxa filosa.</title>
        <authorList>
            <person name="Glockner G."/>
            <person name="Hulsmann N."/>
            <person name="Schleicher M."/>
            <person name="Noegel A.A."/>
            <person name="Eichinger L."/>
            <person name="Gallinger C."/>
            <person name="Pawlowski J."/>
            <person name="Sierra R."/>
            <person name="Euteneuer U."/>
            <person name="Pillet L."/>
            <person name="Moustafa A."/>
            <person name="Platzer M."/>
            <person name="Groth M."/>
            <person name="Szafranski K."/>
            <person name="Schliwa M."/>
        </authorList>
    </citation>
    <scope>NUCLEOTIDE SEQUENCE [LARGE SCALE GENOMIC DNA]</scope>
</reference>
<dbReference type="PROSITE" id="PS00678">
    <property type="entry name" value="WD_REPEATS_1"/>
    <property type="match status" value="4"/>
</dbReference>
<dbReference type="InterPro" id="IPR019775">
    <property type="entry name" value="WD40_repeat_CS"/>
</dbReference>
<feature type="repeat" description="WD" evidence="3">
    <location>
        <begin position="15"/>
        <end position="58"/>
    </location>
</feature>
<protein>
    <submittedName>
        <fullName evidence="4">Uncharacterized protein</fullName>
    </submittedName>
</protein>
<keyword evidence="2" id="KW-0677">Repeat</keyword>
<name>X6LAJ0_RETFI</name>
<keyword evidence="1 3" id="KW-0853">WD repeat</keyword>
<evidence type="ECO:0000256" key="2">
    <source>
        <dbReference type="ARBA" id="ARBA00022737"/>
    </source>
</evidence>
<evidence type="ECO:0000313" key="5">
    <source>
        <dbReference type="Proteomes" id="UP000023152"/>
    </source>
</evidence>
<dbReference type="OrthoDB" id="1930760at2759"/>
<feature type="repeat" description="WD" evidence="3">
    <location>
        <begin position="69"/>
        <end position="112"/>
    </location>
</feature>
<dbReference type="InterPro" id="IPR001680">
    <property type="entry name" value="WD40_rpt"/>
</dbReference>
<dbReference type="PANTHER" id="PTHR22847">
    <property type="entry name" value="WD40 REPEAT PROTEIN"/>
    <property type="match status" value="1"/>
</dbReference>
<dbReference type="Proteomes" id="UP000023152">
    <property type="component" value="Unassembled WGS sequence"/>
</dbReference>
<dbReference type="AlphaFoldDB" id="X6LAJ0"/>
<organism evidence="4 5">
    <name type="scientific">Reticulomyxa filosa</name>
    <dbReference type="NCBI Taxonomy" id="46433"/>
    <lineage>
        <taxon>Eukaryota</taxon>
        <taxon>Sar</taxon>
        <taxon>Rhizaria</taxon>
        <taxon>Retaria</taxon>
        <taxon>Foraminifera</taxon>
        <taxon>Monothalamids</taxon>
        <taxon>Reticulomyxidae</taxon>
        <taxon>Reticulomyxa</taxon>
    </lineage>
</organism>
<evidence type="ECO:0000313" key="4">
    <source>
        <dbReference type="EMBL" id="ETN98553.1"/>
    </source>
</evidence>
<dbReference type="PROSITE" id="PS50082">
    <property type="entry name" value="WD_REPEATS_2"/>
    <property type="match status" value="5"/>
</dbReference>
<sequence length="320" mass="37199">MIDTFISSSILPKELTGHSDIVWSIDYSTFNGARYLCSGSKDSTIRVWNIDTKQQVKVFYGYSNDIYLLNGHTQGVCGISFSSFNNGRYLCSGSYDNTIRLWDIKTFQSLNIFNGHKWAVWCVEFSSLHNNNNENKNIGIIGGNGYTICSGSWDNTIRLWDVETFKEIIIFETQSSVNSIKYSPYQTNIICYGSYDTSVRLWDIRSKKEINIFKEHTQTVNVVEYSPFVNNNTTSIINPNVICSGSSDRTIRFWDIRINKQLYLIEGDREIYSLQFLESKHKKNSDYYIIKKHFHQNQKSFTKRFKQHVFDLCAKFSKII</sequence>
<gene>
    <name evidence="4" type="ORF">RFI_38948</name>
</gene>
<accession>X6LAJ0</accession>
<dbReference type="PROSITE" id="PS50294">
    <property type="entry name" value="WD_REPEATS_REGION"/>
    <property type="match status" value="2"/>
</dbReference>
<evidence type="ECO:0000256" key="1">
    <source>
        <dbReference type="ARBA" id="ARBA00022574"/>
    </source>
</evidence>
<feature type="repeat" description="WD" evidence="3">
    <location>
        <begin position="144"/>
        <end position="170"/>
    </location>
</feature>
<proteinExistence type="predicted"/>
<dbReference type="EMBL" id="ASPP01046428">
    <property type="protein sequence ID" value="ETN98553.1"/>
    <property type="molecule type" value="Genomic_DNA"/>
</dbReference>
<dbReference type="PRINTS" id="PR00320">
    <property type="entry name" value="GPROTEINBRPT"/>
</dbReference>
<dbReference type="SUPFAM" id="SSF50978">
    <property type="entry name" value="WD40 repeat-like"/>
    <property type="match status" value="1"/>
</dbReference>
<dbReference type="GO" id="GO:1990234">
    <property type="term" value="C:transferase complex"/>
    <property type="evidence" value="ECO:0007669"/>
    <property type="project" value="UniProtKB-ARBA"/>
</dbReference>